<dbReference type="EMBL" id="SZYD01000019">
    <property type="protein sequence ID" value="KAD2392786.1"/>
    <property type="molecule type" value="Genomic_DNA"/>
</dbReference>
<accession>A0A5N6LKT4</accession>
<keyword evidence="2" id="KW-1185">Reference proteome</keyword>
<dbReference type="AlphaFoldDB" id="A0A5N6LKT4"/>
<gene>
    <name evidence="1" type="ORF">E3N88_39763</name>
</gene>
<organism evidence="1 2">
    <name type="scientific">Mikania micrantha</name>
    <name type="common">bitter vine</name>
    <dbReference type="NCBI Taxonomy" id="192012"/>
    <lineage>
        <taxon>Eukaryota</taxon>
        <taxon>Viridiplantae</taxon>
        <taxon>Streptophyta</taxon>
        <taxon>Embryophyta</taxon>
        <taxon>Tracheophyta</taxon>
        <taxon>Spermatophyta</taxon>
        <taxon>Magnoliopsida</taxon>
        <taxon>eudicotyledons</taxon>
        <taxon>Gunneridae</taxon>
        <taxon>Pentapetalae</taxon>
        <taxon>asterids</taxon>
        <taxon>campanulids</taxon>
        <taxon>Asterales</taxon>
        <taxon>Asteraceae</taxon>
        <taxon>Asteroideae</taxon>
        <taxon>Heliantheae alliance</taxon>
        <taxon>Eupatorieae</taxon>
        <taxon>Mikania</taxon>
    </lineage>
</organism>
<sequence length="86" mass="10040">MPIYMSALVNVHTFGWKQALSQVHEEDLMDFKKRAFDRPNEGGNPRESTEVVIYHQVLKSWLRSSVKNTRSYYQVSSRCPTLTSYV</sequence>
<evidence type="ECO:0000313" key="1">
    <source>
        <dbReference type="EMBL" id="KAD2392786.1"/>
    </source>
</evidence>
<comment type="caution">
    <text evidence="1">The sequence shown here is derived from an EMBL/GenBank/DDBJ whole genome shotgun (WGS) entry which is preliminary data.</text>
</comment>
<name>A0A5N6LKT4_9ASTR</name>
<evidence type="ECO:0000313" key="2">
    <source>
        <dbReference type="Proteomes" id="UP000326396"/>
    </source>
</evidence>
<protein>
    <submittedName>
        <fullName evidence="1">Uncharacterized protein</fullName>
    </submittedName>
</protein>
<reference evidence="1 2" key="1">
    <citation type="submission" date="2019-05" db="EMBL/GenBank/DDBJ databases">
        <title>Mikania micrantha, genome provides insights into the molecular mechanism of rapid growth.</title>
        <authorList>
            <person name="Liu B."/>
        </authorList>
    </citation>
    <scope>NUCLEOTIDE SEQUENCE [LARGE SCALE GENOMIC DNA]</scope>
    <source>
        <strain evidence="1">NLD-2019</strain>
        <tissue evidence="1">Leaf</tissue>
    </source>
</reference>
<dbReference type="Proteomes" id="UP000326396">
    <property type="component" value="Linkage Group LG9"/>
</dbReference>
<proteinExistence type="predicted"/>